<protein>
    <submittedName>
        <fullName evidence="1">Putative ovule protein</fullName>
    </submittedName>
</protein>
<name>A0A0V0GH81_SOLCH</name>
<evidence type="ECO:0000313" key="1">
    <source>
        <dbReference type="EMBL" id="JAP06651.1"/>
    </source>
</evidence>
<organism evidence="1">
    <name type="scientific">Solanum chacoense</name>
    <name type="common">Chaco potato</name>
    <dbReference type="NCBI Taxonomy" id="4108"/>
    <lineage>
        <taxon>Eukaryota</taxon>
        <taxon>Viridiplantae</taxon>
        <taxon>Streptophyta</taxon>
        <taxon>Embryophyta</taxon>
        <taxon>Tracheophyta</taxon>
        <taxon>Spermatophyta</taxon>
        <taxon>Magnoliopsida</taxon>
        <taxon>eudicotyledons</taxon>
        <taxon>Gunneridae</taxon>
        <taxon>Pentapetalae</taxon>
        <taxon>asterids</taxon>
        <taxon>lamiids</taxon>
        <taxon>Solanales</taxon>
        <taxon>Solanaceae</taxon>
        <taxon>Solanoideae</taxon>
        <taxon>Solaneae</taxon>
        <taxon>Solanum</taxon>
    </lineage>
</organism>
<sequence length="66" mass="7848">MFYSTPFHCTTFLAQSFLYRTLIFCRAQVDQFMQNDYLLRTCNYGVFGIFTNKGEVITSEWNLRQA</sequence>
<dbReference type="AlphaFoldDB" id="A0A0V0GH81"/>
<accession>A0A0V0GH81</accession>
<dbReference type="EMBL" id="GEDG01040663">
    <property type="protein sequence ID" value="JAP06651.1"/>
    <property type="molecule type" value="Transcribed_RNA"/>
</dbReference>
<feature type="non-terminal residue" evidence="1">
    <location>
        <position position="66"/>
    </location>
</feature>
<reference evidence="1" key="1">
    <citation type="submission" date="2015-12" db="EMBL/GenBank/DDBJ databases">
        <title>Gene expression during late stages of embryo sac development: a critical building block for successful pollen-pistil interactions.</title>
        <authorList>
            <person name="Liu Y."/>
            <person name="Joly V."/>
            <person name="Sabar M."/>
            <person name="Matton D.P."/>
        </authorList>
    </citation>
    <scope>NUCLEOTIDE SEQUENCE</scope>
</reference>
<proteinExistence type="predicted"/>